<feature type="domain" description="SipL SPOCS" evidence="2">
    <location>
        <begin position="161"/>
        <end position="238"/>
    </location>
</feature>
<dbReference type="KEGG" id="aar:Acear_0072"/>
<sequence>MSNFEQQVNLKRLELDRTVNKIKDIKAEVEAVESKVREGKIIFSGVVAEDIIYVGQEGIIYHQFEELDFSICLPVEKESEDQEVELTPWIEYLDFQLADEGKHLEQKIMLKVHTLLMKESQLKVKPGAADTYRVAVIVNEVEKEQIIEDKFSFRSEMNRLKQVEEATAEVKNLESKLVSGQAIIQGKLRQQFFFCDEQDISRQEERESTFDVSVDIPDVNSDLQLEVEPLIDSLDWQVIGPETISTRIVLKLQLRIIDFREMGLALNPTGPTMVLDEAVLSNQKQTIEVNTFELESFASNIRNIDVELTDLELGMISDYIIVEGQLEYDIYYLANLQTEPNVECYQQEAVPFSTLIKTCGIETGMEVVIKEATEVEEIELLNNKTLKQETLIDLEVSVFKREQVNVTVDETGRLITGQVVIDEGIEEFIIDIST</sequence>
<organism evidence="3 4">
    <name type="scientific">Acetohalobium arabaticum (strain ATCC 49924 / DSM 5501 / Z-7288)</name>
    <dbReference type="NCBI Taxonomy" id="574087"/>
    <lineage>
        <taxon>Bacteria</taxon>
        <taxon>Bacillati</taxon>
        <taxon>Bacillota</taxon>
        <taxon>Clostridia</taxon>
        <taxon>Halanaerobiales</taxon>
        <taxon>Halobacteroidaceae</taxon>
        <taxon>Acetohalobium</taxon>
    </lineage>
</organism>
<dbReference type="RefSeq" id="WP_013277070.1">
    <property type="nucleotide sequence ID" value="NC_014378.1"/>
</dbReference>
<gene>
    <name evidence="3" type="ordered locus">Acear_0072</name>
</gene>
<name>D9QST5_ACEAZ</name>
<dbReference type="STRING" id="574087.Acear_0072"/>
<evidence type="ECO:0000259" key="2">
    <source>
        <dbReference type="Pfam" id="PF12673"/>
    </source>
</evidence>
<evidence type="ECO:0000256" key="1">
    <source>
        <dbReference type="SAM" id="Coils"/>
    </source>
</evidence>
<feature type="coiled-coil region" evidence="1">
    <location>
        <begin position="156"/>
        <end position="183"/>
    </location>
</feature>
<dbReference type="HOGENOM" id="CLU_036903_0_0_9"/>
<dbReference type="AlphaFoldDB" id="D9QST5"/>
<keyword evidence="4" id="KW-1185">Reference proteome</keyword>
<keyword evidence="1" id="KW-0175">Coiled coil</keyword>
<dbReference type="Proteomes" id="UP000001661">
    <property type="component" value="Chromosome"/>
</dbReference>
<dbReference type="EMBL" id="CP002105">
    <property type="protein sequence ID" value="ADL11623.1"/>
    <property type="molecule type" value="Genomic_DNA"/>
</dbReference>
<protein>
    <recommendedName>
        <fullName evidence="2">SipL SPOCS domain-containing protein</fullName>
    </recommendedName>
</protein>
<dbReference type="InterPro" id="IPR024300">
    <property type="entry name" value="SipL_SPOCS_dom"/>
</dbReference>
<evidence type="ECO:0000313" key="3">
    <source>
        <dbReference type="EMBL" id="ADL11623.1"/>
    </source>
</evidence>
<dbReference type="Pfam" id="PF12673">
    <property type="entry name" value="SipL"/>
    <property type="match status" value="3"/>
</dbReference>
<evidence type="ECO:0000313" key="4">
    <source>
        <dbReference type="Proteomes" id="UP000001661"/>
    </source>
</evidence>
<feature type="domain" description="SipL SPOCS" evidence="2">
    <location>
        <begin position="19"/>
        <end position="97"/>
    </location>
</feature>
<accession>D9QST5</accession>
<reference evidence="3 4" key="1">
    <citation type="journal article" date="2010" name="Stand. Genomic Sci.">
        <title>Complete genome sequence of Acetohalobium arabaticum type strain (Z-7288).</title>
        <authorList>
            <person name="Sikorski J."/>
            <person name="Lapidus A."/>
            <person name="Chertkov O."/>
            <person name="Lucas S."/>
            <person name="Copeland A."/>
            <person name="Glavina Del Rio T."/>
            <person name="Nolan M."/>
            <person name="Tice H."/>
            <person name="Cheng J.F."/>
            <person name="Han C."/>
            <person name="Brambilla E."/>
            <person name="Pitluck S."/>
            <person name="Liolios K."/>
            <person name="Ivanova N."/>
            <person name="Mavromatis K."/>
            <person name="Mikhailova N."/>
            <person name="Pati A."/>
            <person name="Bruce D."/>
            <person name="Detter C."/>
            <person name="Tapia R."/>
            <person name="Goodwin L."/>
            <person name="Chen A."/>
            <person name="Palaniappan K."/>
            <person name="Land M."/>
            <person name="Hauser L."/>
            <person name="Chang Y.J."/>
            <person name="Jeffries C.D."/>
            <person name="Rohde M."/>
            <person name="Goker M."/>
            <person name="Spring S."/>
            <person name="Woyke T."/>
            <person name="Bristow J."/>
            <person name="Eisen J.A."/>
            <person name="Markowitz V."/>
            <person name="Hugenholtz P."/>
            <person name="Kyrpides N.C."/>
            <person name="Klenk H.P."/>
        </authorList>
    </citation>
    <scope>NUCLEOTIDE SEQUENCE [LARGE SCALE GENOMIC DNA]</scope>
    <source>
        <strain evidence="4">ATCC 49924 / DSM 5501 / Z-7288</strain>
    </source>
</reference>
<feature type="domain" description="SipL SPOCS" evidence="2">
    <location>
        <begin position="300"/>
        <end position="372"/>
    </location>
</feature>
<proteinExistence type="predicted"/>